<dbReference type="EMBL" id="JAHHGM010000010">
    <property type="protein sequence ID" value="MBT2989673.1"/>
    <property type="molecule type" value="Genomic_DNA"/>
</dbReference>
<gene>
    <name evidence="2" type="ORF">KME65_11975</name>
</gene>
<keyword evidence="1" id="KW-0732">Signal</keyword>
<dbReference type="Pfam" id="PF09826">
    <property type="entry name" value="Beta_propel"/>
    <property type="match status" value="1"/>
</dbReference>
<dbReference type="InterPro" id="IPR019198">
    <property type="entry name" value="Beta_propeller_containing"/>
</dbReference>
<evidence type="ECO:0000313" key="2">
    <source>
        <dbReference type="EMBL" id="MBT2989673.1"/>
    </source>
</evidence>
<accession>A0A944QT78</accession>
<feature type="signal peptide" evidence="1">
    <location>
        <begin position="1"/>
        <end position="27"/>
    </location>
</feature>
<dbReference type="AlphaFoldDB" id="A0A944QT78"/>
<protein>
    <submittedName>
        <fullName evidence="2">Beta-propeller domain-containing protein</fullName>
    </submittedName>
</protein>
<dbReference type="Proteomes" id="UP000770889">
    <property type="component" value="Unassembled WGS sequence"/>
</dbReference>
<proteinExistence type="predicted"/>
<evidence type="ECO:0000256" key="1">
    <source>
        <dbReference type="SAM" id="SignalP"/>
    </source>
</evidence>
<feature type="chain" id="PRO_5037934483" evidence="1">
    <location>
        <begin position="28"/>
        <end position="811"/>
    </location>
</feature>
<evidence type="ECO:0000313" key="3">
    <source>
        <dbReference type="Proteomes" id="UP000770889"/>
    </source>
</evidence>
<sequence>MPTRTPSFLPILLLGLSLALGSFNTLAIHTDQGSVTTAGTASSATMAWSVDSADTSGYSALFDTDDSVSVSLTIEVDSASVGAERDLYLAALLEDVWFMRDSQGNWRVWSGQIDELVPFRHKTLAATEVLDVHDGAPLPPGEYAVFGGYEAENGAIVYNRQPLTFIVFNTANPSLHRFRNEAMLENYLVEAMIEAYASVGDNPVPSSGVGVSVGLPSPVSQTNLQEQGVDEADLIKTDGQYLYSLGSCSSSVLNSCISIHSIMESPPANQLLNEIEIPGEASATGIYLLKERGEGLSDLIVTAGGLADNDYMNFGVIGVMPIWEGPRFWSNSKTEVNLFSLDSAVAPTHDRSIIFDGAMISSRVIDDTLYLVTRYTPTAEDLDQYAFTTAALNANRTLLEGTSLTQLLPSATSNETSRPLIDAGNCYLAPSATAVDPDPTIISVIAIALTDPDNFRTTCFLGESEVLYASQDAIYLAAASADHFLLAGGGSAQQTEIHKLALTTDSASVQAAEYRGSAQVVGHLGFNADYKSFRMGEYQDVLRIATSIGSLGSDSSSTSVTLLREATNGGRLEEAGRLDNLGRPGELLYASRFLGDRGYLVTFKKIDPLYVLDLSDPENPVSLGELEVSGYSEYLHPVGENHLIGIGKEAIDDVNSTDRDGLGFAWYQGLKVSLFDVTDPTTPTEVNSIVLGGRRTTSNILTDHHAFASLPQTDLLPMRFSIPVDLYNEPPEVADPQPYHSYGWTHTGLYTFDVNLGTTPGVELVDQFVVSQNSESRSSAGVWNDRSVILGDSIHYLHDENLYSSGLPARE</sequence>
<organism evidence="2 3">
    <name type="scientific">Candidatus Thiodiazotropha taylori</name>
    <dbReference type="NCBI Taxonomy" id="2792791"/>
    <lineage>
        <taxon>Bacteria</taxon>
        <taxon>Pseudomonadati</taxon>
        <taxon>Pseudomonadota</taxon>
        <taxon>Gammaproteobacteria</taxon>
        <taxon>Chromatiales</taxon>
        <taxon>Sedimenticolaceae</taxon>
        <taxon>Candidatus Thiodiazotropha</taxon>
    </lineage>
</organism>
<comment type="caution">
    <text evidence="2">The sequence shown here is derived from an EMBL/GenBank/DDBJ whole genome shotgun (WGS) entry which is preliminary data.</text>
</comment>
<name>A0A944QT78_9GAMM</name>
<reference evidence="2 3" key="1">
    <citation type="submission" date="2021-05" db="EMBL/GenBank/DDBJ databases">
        <title>Genetic and Functional Diversity in Clade A Lucinid endosymbionts from the Bahamas.</title>
        <authorList>
            <person name="Giani N.M."/>
            <person name="Engel A.S."/>
            <person name="Campbell B.J."/>
        </authorList>
    </citation>
    <scope>NUCLEOTIDE SEQUENCE [LARGE SCALE GENOMIC DNA]</scope>
    <source>
        <strain evidence="2">LUC16012Gg_MoonRockCtena</strain>
    </source>
</reference>